<dbReference type="NCBIfam" id="NF033517">
    <property type="entry name" value="transpos_IS66"/>
    <property type="match status" value="1"/>
</dbReference>
<feature type="region of interest" description="Disordered" evidence="2">
    <location>
        <begin position="107"/>
        <end position="126"/>
    </location>
</feature>
<feature type="domain" description="Transposase IS66 central" evidence="3">
    <location>
        <begin position="192"/>
        <end position="488"/>
    </location>
</feature>
<organism evidence="7 8">
    <name type="scientific">Ensifer oleiphilus</name>
    <dbReference type="NCBI Taxonomy" id="2742698"/>
    <lineage>
        <taxon>Bacteria</taxon>
        <taxon>Pseudomonadati</taxon>
        <taxon>Pseudomonadota</taxon>
        <taxon>Alphaproteobacteria</taxon>
        <taxon>Hyphomicrobiales</taxon>
        <taxon>Rhizobiaceae</taxon>
        <taxon>Sinorhizobium/Ensifer group</taxon>
        <taxon>Ensifer</taxon>
    </lineage>
</organism>
<dbReference type="PANTHER" id="PTHR33678">
    <property type="entry name" value="BLL1576 PROTEIN"/>
    <property type="match status" value="1"/>
</dbReference>
<name>A0A7Y6QD60_9HYPH</name>
<protein>
    <submittedName>
        <fullName evidence="7">IS66 family transposase</fullName>
    </submittedName>
</protein>
<reference evidence="7 8" key="1">
    <citation type="submission" date="2020-06" db="EMBL/GenBank/DDBJ databases">
        <authorList>
            <person name="Grouzdev D.S."/>
        </authorList>
    </citation>
    <scope>NUCLEOTIDE SEQUENCE [LARGE SCALE GENOMIC DNA]</scope>
    <source>
        <strain evidence="7 8">HO-A22</strain>
    </source>
</reference>
<dbReference type="Pfam" id="PF13005">
    <property type="entry name" value="zf-IS66"/>
    <property type="match status" value="1"/>
</dbReference>
<dbReference type="EMBL" id="JABWDU010000014">
    <property type="protein sequence ID" value="NVD43210.1"/>
    <property type="molecule type" value="Genomic_DNA"/>
</dbReference>
<evidence type="ECO:0000259" key="5">
    <source>
        <dbReference type="Pfam" id="PF13007"/>
    </source>
</evidence>
<comment type="caution">
    <text evidence="7">The sequence shown here is derived from an EMBL/GenBank/DDBJ whole genome shotgun (WGS) entry which is preliminary data.</text>
</comment>
<dbReference type="PANTHER" id="PTHR33678:SF1">
    <property type="entry name" value="BLL1576 PROTEIN"/>
    <property type="match status" value="1"/>
</dbReference>
<dbReference type="InterPro" id="IPR039552">
    <property type="entry name" value="IS66_C"/>
</dbReference>
<evidence type="ECO:0000259" key="3">
    <source>
        <dbReference type="Pfam" id="PF03050"/>
    </source>
</evidence>
<evidence type="ECO:0000259" key="6">
    <source>
        <dbReference type="Pfam" id="PF13817"/>
    </source>
</evidence>
<evidence type="ECO:0000313" key="7">
    <source>
        <dbReference type="EMBL" id="NVD43210.1"/>
    </source>
</evidence>
<dbReference type="Proteomes" id="UP000520198">
    <property type="component" value="Unassembled WGS sequence"/>
</dbReference>
<evidence type="ECO:0000256" key="2">
    <source>
        <dbReference type="SAM" id="MobiDB-lite"/>
    </source>
</evidence>
<evidence type="ECO:0000259" key="4">
    <source>
        <dbReference type="Pfam" id="PF13005"/>
    </source>
</evidence>
<dbReference type="Pfam" id="PF03050">
    <property type="entry name" value="DDE_Tnp_IS66"/>
    <property type="match status" value="1"/>
</dbReference>
<keyword evidence="1" id="KW-0175">Coiled coil</keyword>
<accession>A0A7Y6QD60</accession>
<feature type="domain" description="Transposase IS66 C-terminal" evidence="6">
    <location>
        <begin position="495"/>
        <end position="532"/>
    </location>
</feature>
<feature type="domain" description="Transposase TnpC homeodomain" evidence="5">
    <location>
        <begin position="47"/>
        <end position="118"/>
    </location>
</feature>
<feature type="coiled-coil region" evidence="1">
    <location>
        <begin position="38"/>
        <end position="84"/>
    </location>
</feature>
<feature type="domain" description="Transposase IS66 zinc-finger binding" evidence="4">
    <location>
        <begin position="134"/>
        <end position="177"/>
    </location>
</feature>
<gene>
    <name evidence="7" type="ORF">HT585_30545</name>
</gene>
<dbReference type="InterPro" id="IPR004291">
    <property type="entry name" value="Transposase_IS66_central"/>
</dbReference>
<dbReference type="AlphaFoldDB" id="A0A7Y6QD60"/>
<evidence type="ECO:0000256" key="1">
    <source>
        <dbReference type="SAM" id="Coils"/>
    </source>
</evidence>
<dbReference type="InterPro" id="IPR024463">
    <property type="entry name" value="Transposase_TnpC_homeodom"/>
</dbReference>
<dbReference type="InterPro" id="IPR052344">
    <property type="entry name" value="Transposase-related"/>
</dbReference>
<dbReference type="Pfam" id="PF13007">
    <property type="entry name" value="LZ_Tnp_IS66"/>
    <property type="match status" value="1"/>
</dbReference>
<dbReference type="Pfam" id="PF13817">
    <property type="entry name" value="DDE_Tnp_IS66_C"/>
    <property type="match status" value="1"/>
</dbReference>
<dbReference type="RefSeq" id="WP_176356536.1">
    <property type="nucleotide sequence ID" value="NZ_JABWDU010000014.1"/>
</dbReference>
<keyword evidence="8" id="KW-1185">Reference proteome</keyword>
<proteinExistence type="predicted"/>
<sequence>MLVRFTSSATQNLPDDPAFLKAMIAALQAENAKMSATLQVHDQLIGELRLRIAKLKKQVFGKSSEKIEREIQQLELALEDLLIAAAESGTKSLDEVDAAVPAAPVASTPEKTMRRRPRVSEKAARERKELDPGTCCPDCGGELRLVGEDASEILDMIAAQMKVIEVARLKKSCRCCEKMVQLPAPSRPIPGSMAGAGLLAYILVSKFDDHLPLYRLNEIFARMGADIPDSTLVDWCGRAMQVLQPLIERIETAIMGSDLLHADDTPIRVLDRSLRDKGLGKGVKKGRIWTYVRDQRPWAGVAPPGAIYYFAPDWKQEHVHRHLRQASGILQADGYKGYGKLYDPGAEGTSRFREAACWAHWRRDFHDIWTSNKSEIAREALDRIGALYDIERDIAGQPADIRLGARQKHSKPKVEALRVWAETQLTRIPGKGDLAAAIRYGLSRWSSFCLFLDDGRVAIDNNAAERALRPIGIGRRNWLFAGADTGAETLARAMTIIETAKMNGIDPQAYLADVLDRIHDHKINRLDELLPWNWSPVATICAEAA</sequence>
<evidence type="ECO:0000313" key="8">
    <source>
        <dbReference type="Proteomes" id="UP000520198"/>
    </source>
</evidence>
<dbReference type="InterPro" id="IPR024474">
    <property type="entry name" value="Znf_dom_IS66"/>
</dbReference>